<reference evidence="2 3" key="1">
    <citation type="submission" date="2024-04" db="EMBL/GenBank/DDBJ databases">
        <title>Genomic Markers of Mycobacteria.</title>
        <authorList>
            <person name="Soliman M.S."/>
            <person name="Elkholy A."/>
            <person name="Soliman N.S."/>
            <person name="Abbas A."/>
            <person name="Khayrat S."/>
            <person name="Shawky S."/>
        </authorList>
    </citation>
    <scope>NUCLEOTIDE SEQUENCE [LARGE SCALE GENOMIC DNA]</scope>
    <source>
        <strain evidence="2 3">Egy-CU-AM5</strain>
    </source>
</reference>
<sequence>AIAAIESDGGAASHIVAHPNAWARIAKAKKADNSNESLVGSGTEAAERRLQSLPVLVDRDVPESSLLVLDKEAILSGYGNVEFAVSDQHLFHRRSYAARCWFRFGAVVAHPERVVLLGVGDGS</sequence>
<dbReference type="Pfam" id="PF05065">
    <property type="entry name" value="Phage_capsid"/>
    <property type="match status" value="1"/>
</dbReference>
<feature type="domain" description="Phage capsid-like C-terminal" evidence="1">
    <location>
        <begin position="2"/>
        <end position="117"/>
    </location>
</feature>
<evidence type="ECO:0000313" key="3">
    <source>
        <dbReference type="Proteomes" id="UP001558474"/>
    </source>
</evidence>
<accession>A0ABV3VLZ5</accession>
<feature type="non-terminal residue" evidence="2">
    <location>
        <position position="1"/>
    </location>
</feature>
<gene>
    <name evidence="2" type="ORF">ABFW12_29665</name>
</gene>
<organism evidence="2 3">
    <name type="scientific">Mycolicibacterium porcinum</name>
    <dbReference type="NCBI Taxonomy" id="39693"/>
    <lineage>
        <taxon>Bacteria</taxon>
        <taxon>Bacillati</taxon>
        <taxon>Actinomycetota</taxon>
        <taxon>Actinomycetes</taxon>
        <taxon>Mycobacteriales</taxon>
        <taxon>Mycobacteriaceae</taxon>
        <taxon>Mycolicibacterium</taxon>
    </lineage>
</organism>
<dbReference type="EMBL" id="JBDLOU010000099">
    <property type="protein sequence ID" value="MEX3742413.1"/>
    <property type="molecule type" value="Genomic_DNA"/>
</dbReference>
<keyword evidence="3" id="KW-1185">Reference proteome</keyword>
<name>A0ABV3VLZ5_9MYCO</name>
<dbReference type="Proteomes" id="UP001558474">
    <property type="component" value="Unassembled WGS sequence"/>
</dbReference>
<protein>
    <submittedName>
        <fullName evidence="2">Phage major capsid protein</fullName>
    </submittedName>
</protein>
<proteinExistence type="predicted"/>
<evidence type="ECO:0000259" key="1">
    <source>
        <dbReference type="Pfam" id="PF05065"/>
    </source>
</evidence>
<dbReference type="RefSeq" id="WP_368574328.1">
    <property type="nucleotide sequence ID" value="NZ_JBDLOU010000099.1"/>
</dbReference>
<dbReference type="SUPFAM" id="SSF56563">
    <property type="entry name" value="Major capsid protein gp5"/>
    <property type="match status" value="1"/>
</dbReference>
<comment type="caution">
    <text evidence="2">The sequence shown here is derived from an EMBL/GenBank/DDBJ whole genome shotgun (WGS) entry which is preliminary data.</text>
</comment>
<evidence type="ECO:0000313" key="2">
    <source>
        <dbReference type="EMBL" id="MEX3742413.1"/>
    </source>
</evidence>
<dbReference type="Gene3D" id="3.30.2320.10">
    <property type="entry name" value="hypothetical protein PF0899 domain"/>
    <property type="match status" value="1"/>
</dbReference>
<dbReference type="InterPro" id="IPR054612">
    <property type="entry name" value="Phage_capsid-like_C"/>
</dbReference>